<dbReference type="GO" id="GO:0005840">
    <property type="term" value="C:ribosome"/>
    <property type="evidence" value="ECO:0007669"/>
    <property type="project" value="InterPro"/>
</dbReference>
<gene>
    <name evidence="5" type="ORF">RIF29_18566</name>
</gene>
<sequence length="327" mass="36301">MMYPRAEESRKEVEIEEADLRVGVGTGRVGTRATCIQHAVSIGTKGLYYVLHFYFHSHTPTISVFHLSELHRESSSFLAAPSRRLLLPRVLLVLCCLAVAAAASAVAGPSSSFLSDVESLRMEMVMWLVCQLYLQTERKGIFLKGDAVIVIKGDLKNLKGWVEKVDEDNVHIRPEIKGLLKTLAVNEKELCKYFEPGNHVKVVSSAQEGATGMVVKVEQHILILISDTTKEHICVFADDVVESSVVTTGVTKIGDYELRDLVLLDNLSFGVIIRVESEAFQGGTFETTKEKKISRSELLNVVRQIARDKLLIAAIKSYRAKDGPPQY</sequence>
<evidence type="ECO:0000259" key="4">
    <source>
        <dbReference type="SMART" id="SM00739"/>
    </source>
</evidence>
<evidence type="ECO:0000313" key="6">
    <source>
        <dbReference type="Proteomes" id="UP001372338"/>
    </source>
</evidence>
<dbReference type="InterPro" id="IPR041976">
    <property type="entry name" value="KOW_Spt5_3"/>
</dbReference>
<dbReference type="Gene3D" id="2.30.30.30">
    <property type="match status" value="2"/>
</dbReference>
<dbReference type="PANTHER" id="PTHR11125:SF7">
    <property type="entry name" value="TRANSCRIPTION ELONGATION FACTOR SPT5"/>
    <property type="match status" value="1"/>
</dbReference>
<dbReference type="CDD" id="cd06083">
    <property type="entry name" value="KOW_Spt5_3"/>
    <property type="match status" value="1"/>
</dbReference>
<evidence type="ECO:0000256" key="3">
    <source>
        <dbReference type="SAM" id="Phobius"/>
    </source>
</evidence>
<keyword evidence="2" id="KW-0539">Nucleus</keyword>
<dbReference type="PROSITE" id="PS01108">
    <property type="entry name" value="RIBOSOMAL_L24"/>
    <property type="match status" value="1"/>
</dbReference>
<dbReference type="InterPro" id="IPR014722">
    <property type="entry name" value="Rib_uL2_dom2"/>
</dbReference>
<name>A0AAN9FKP6_CROPI</name>
<proteinExistence type="predicted"/>
<dbReference type="InterPro" id="IPR008991">
    <property type="entry name" value="Translation_prot_SH3-like_sf"/>
</dbReference>
<dbReference type="GO" id="GO:0032784">
    <property type="term" value="P:regulation of DNA-templated transcription elongation"/>
    <property type="evidence" value="ECO:0007669"/>
    <property type="project" value="InterPro"/>
</dbReference>
<reference evidence="5 6" key="1">
    <citation type="submission" date="2024-01" db="EMBL/GenBank/DDBJ databases">
        <title>The genomes of 5 underutilized Papilionoideae crops provide insights into root nodulation and disease resistanc.</title>
        <authorList>
            <person name="Yuan L."/>
        </authorList>
    </citation>
    <scope>NUCLEOTIDE SEQUENCE [LARGE SCALE GENOMIC DNA]</scope>
    <source>
        <strain evidence="5">ZHUSHIDOU_FW_LH</strain>
        <tissue evidence="5">Leaf</tissue>
    </source>
</reference>
<dbReference type="EMBL" id="JAYWIO010000003">
    <property type="protein sequence ID" value="KAK7277414.1"/>
    <property type="molecule type" value="Genomic_DNA"/>
</dbReference>
<evidence type="ECO:0000256" key="1">
    <source>
        <dbReference type="ARBA" id="ARBA00004123"/>
    </source>
</evidence>
<keyword evidence="3" id="KW-0472">Membrane</keyword>
<dbReference type="SUPFAM" id="SSF50104">
    <property type="entry name" value="Translation proteins SH3-like domain"/>
    <property type="match status" value="2"/>
</dbReference>
<organism evidence="5 6">
    <name type="scientific">Crotalaria pallida</name>
    <name type="common">Smooth rattlebox</name>
    <name type="synonym">Crotalaria striata</name>
    <dbReference type="NCBI Taxonomy" id="3830"/>
    <lineage>
        <taxon>Eukaryota</taxon>
        <taxon>Viridiplantae</taxon>
        <taxon>Streptophyta</taxon>
        <taxon>Embryophyta</taxon>
        <taxon>Tracheophyta</taxon>
        <taxon>Spermatophyta</taxon>
        <taxon>Magnoliopsida</taxon>
        <taxon>eudicotyledons</taxon>
        <taxon>Gunneridae</taxon>
        <taxon>Pentapetalae</taxon>
        <taxon>rosids</taxon>
        <taxon>fabids</taxon>
        <taxon>Fabales</taxon>
        <taxon>Fabaceae</taxon>
        <taxon>Papilionoideae</taxon>
        <taxon>50 kb inversion clade</taxon>
        <taxon>genistoids sensu lato</taxon>
        <taxon>core genistoids</taxon>
        <taxon>Crotalarieae</taxon>
        <taxon>Crotalaria</taxon>
    </lineage>
</organism>
<evidence type="ECO:0000256" key="2">
    <source>
        <dbReference type="ARBA" id="ARBA00023242"/>
    </source>
</evidence>
<accession>A0AAN9FKP6</accession>
<dbReference type="AlphaFoldDB" id="A0AAN9FKP6"/>
<dbReference type="InterPro" id="IPR005825">
    <property type="entry name" value="Ribosomal_uL24_CS"/>
</dbReference>
<keyword evidence="3" id="KW-1133">Transmembrane helix</keyword>
<evidence type="ECO:0000313" key="5">
    <source>
        <dbReference type="EMBL" id="KAK7277414.1"/>
    </source>
</evidence>
<dbReference type="InterPro" id="IPR039659">
    <property type="entry name" value="SPT5"/>
</dbReference>
<dbReference type="GO" id="GO:0006368">
    <property type="term" value="P:transcription elongation by RNA polymerase II"/>
    <property type="evidence" value="ECO:0007669"/>
    <property type="project" value="TreeGrafter"/>
</dbReference>
<comment type="caution">
    <text evidence="5">The sequence shown here is derived from an EMBL/GenBank/DDBJ whole genome shotgun (WGS) entry which is preliminary data.</text>
</comment>
<feature type="domain" description="KOW" evidence="4">
    <location>
        <begin position="141"/>
        <end position="168"/>
    </location>
</feature>
<dbReference type="Proteomes" id="UP001372338">
    <property type="component" value="Unassembled WGS sequence"/>
</dbReference>
<dbReference type="InterPro" id="IPR022003">
    <property type="entry name" value="RST"/>
</dbReference>
<dbReference type="FunFam" id="2.30.30.30:FF:000027">
    <property type="entry name" value="Transcription elongation factor SPT5"/>
    <property type="match status" value="1"/>
</dbReference>
<dbReference type="InterPro" id="IPR041975">
    <property type="entry name" value="KOW_Spt5_2"/>
</dbReference>
<dbReference type="InterPro" id="IPR057936">
    <property type="entry name" value="KOWx_Spt5"/>
</dbReference>
<dbReference type="GO" id="GO:0006412">
    <property type="term" value="P:translation"/>
    <property type="evidence" value="ECO:0007669"/>
    <property type="project" value="InterPro"/>
</dbReference>
<feature type="domain" description="KOW" evidence="4">
    <location>
        <begin position="193"/>
        <end position="220"/>
    </location>
</feature>
<dbReference type="GO" id="GO:0006357">
    <property type="term" value="P:regulation of transcription by RNA polymerase II"/>
    <property type="evidence" value="ECO:0007669"/>
    <property type="project" value="InterPro"/>
</dbReference>
<comment type="subcellular location">
    <subcellularLocation>
        <location evidence="1">Nucleus</location>
    </subcellularLocation>
</comment>
<protein>
    <recommendedName>
        <fullName evidence="4">KOW domain-containing protein</fullName>
    </recommendedName>
</protein>
<dbReference type="Pfam" id="PF23037">
    <property type="entry name" value="KOWx_SPT5"/>
    <property type="match status" value="1"/>
</dbReference>
<feature type="transmembrane region" description="Helical" evidence="3">
    <location>
        <begin position="86"/>
        <end position="107"/>
    </location>
</feature>
<keyword evidence="6" id="KW-1185">Reference proteome</keyword>
<dbReference type="CDD" id="cd06082">
    <property type="entry name" value="KOW_Spt5_2"/>
    <property type="match status" value="1"/>
</dbReference>
<dbReference type="SMART" id="SM00739">
    <property type="entry name" value="KOW"/>
    <property type="match status" value="2"/>
</dbReference>
<keyword evidence="3" id="KW-0812">Transmembrane</keyword>
<dbReference type="InterPro" id="IPR005824">
    <property type="entry name" value="KOW"/>
</dbReference>
<dbReference type="GO" id="GO:0003729">
    <property type="term" value="F:mRNA binding"/>
    <property type="evidence" value="ECO:0007669"/>
    <property type="project" value="TreeGrafter"/>
</dbReference>
<dbReference type="PANTHER" id="PTHR11125">
    <property type="entry name" value="SUPPRESSOR OF TY 5"/>
    <property type="match status" value="1"/>
</dbReference>
<dbReference type="Pfam" id="PF23284">
    <property type="entry name" value="KOW2_Spt5"/>
    <property type="match status" value="1"/>
</dbReference>
<dbReference type="GO" id="GO:0032044">
    <property type="term" value="C:DSIF complex"/>
    <property type="evidence" value="ECO:0007669"/>
    <property type="project" value="TreeGrafter"/>
</dbReference>
<dbReference type="GO" id="GO:0003735">
    <property type="term" value="F:structural constituent of ribosome"/>
    <property type="evidence" value="ECO:0007669"/>
    <property type="project" value="InterPro"/>
</dbReference>
<dbReference type="Pfam" id="PF12174">
    <property type="entry name" value="RST"/>
    <property type="match status" value="1"/>
</dbReference>